<keyword evidence="1" id="KW-0472">Membrane</keyword>
<evidence type="ECO:0000313" key="3">
    <source>
        <dbReference type="Proteomes" id="UP001303386"/>
    </source>
</evidence>
<accession>A0AAW9LR28</accession>
<keyword evidence="1" id="KW-0812">Transmembrane</keyword>
<organism evidence="2 3">
    <name type="scientific">Klebsiella aerogenes</name>
    <name type="common">Enterobacter aerogenes</name>
    <dbReference type="NCBI Taxonomy" id="548"/>
    <lineage>
        <taxon>Bacteria</taxon>
        <taxon>Pseudomonadati</taxon>
        <taxon>Pseudomonadota</taxon>
        <taxon>Gammaproteobacteria</taxon>
        <taxon>Enterobacterales</taxon>
        <taxon>Enterobacteriaceae</taxon>
        <taxon>Klebsiella/Raoultella group</taxon>
        <taxon>Klebsiella</taxon>
    </lineage>
</organism>
<reference evidence="2" key="1">
    <citation type="journal article" date="2023" name="J. Hosp. Infect.">
        <title>Cross-contamination of carbapenem-resistant Gram-negative bacteria between patients and hospital environment in the first year of a newly built surgical ward.</title>
        <authorList>
            <person name="Boutin S."/>
            <person name="Scherrer M."/>
            <person name="Spath I."/>
            <person name="Kocer K."/>
            <person name="Heeg K."/>
            <person name="Nurjadi D."/>
        </authorList>
    </citation>
    <scope>NUCLEOTIDE SEQUENCE</scope>
    <source>
        <strain evidence="2">KE10384</strain>
    </source>
</reference>
<sequence>MNDFFKRILVAFLIFFIVSLSVVVVCVGFKLFISFLLWLVGGEYFICWSDIWRAVKVSFCGGAVGGVGFSLFHFFRVKGF</sequence>
<dbReference type="Proteomes" id="UP001303386">
    <property type="component" value="Unassembled WGS sequence"/>
</dbReference>
<evidence type="ECO:0000256" key="1">
    <source>
        <dbReference type="SAM" id="Phobius"/>
    </source>
</evidence>
<protein>
    <submittedName>
        <fullName evidence="2">Uncharacterized protein</fullName>
    </submittedName>
</protein>
<dbReference type="RefSeq" id="WP_129244089.1">
    <property type="nucleotide sequence ID" value="NZ_CAXOAM010000022.1"/>
</dbReference>
<proteinExistence type="predicted"/>
<name>A0AAW9LR28_KLEAE</name>
<dbReference type="AlphaFoldDB" id="A0AAW9LR28"/>
<dbReference type="EMBL" id="JARELW010000005">
    <property type="protein sequence ID" value="MEA8800365.1"/>
    <property type="molecule type" value="Genomic_DNA"/>
</dbReference>
<feature type="transmembrane region" description="Helical" evidence="1">
    <location>
        <begin position="51"/>
        <end position="75"/>
    </location>
</feature>
<gene>
    <name evidence="2" type="ORF">PZT46_14025</name>
</gene>
<comment type="caution">
    <text evidence="2">The sequence shown here is derived from an EMBL/GenBank/DDBJ whole genome shotgun (WGS) entry which is preliminary data.</text>
</comment>
<keyword evidence="1" id="KW-1133">Transmembrane helix</keyword>
<feature type="transmembrane region" description="Helical" evidence="1">
    <location>
        <begin position="12"/>
        <end position="39"/>
    </location>
</feature>
<evidence type="ECO:0000313" key="2">
    <source>
        <dbReference type="EMBL" id="MEA8800365.1"/>
    </source>
</evidence>